<dbReference type="CDD" id="cd10027">
    <property type="entry name" value="UDG-F1-like"/>
    <property type="match status" value="1"/>
</dbReference>
<comment type="subcellular location">
    <subcellularLocation>
        <location evidence="9">Cytoplasm</location>
    </subcellularLocation>
</comment>
<evidence type="ECO:0000256" key="5">
    <source>
        <dbReference type="ARBA" id="ARBA00018429"/>
    </source>
</evidence>
<comment type="caution">
    <text evidence="13">The sequence shown here is derived from an EMBL/GenBank/DDBJ whole genome shotgun (WGS) entry which is preliminary data.</text>
</comment>
<dbReference type="NCBIfam" id="NF003588">
    <property type="entry name" value="PRK05254.1-1"/>
    <property type="match status" value="1"/>
</dbReference>
<dbReference type="InterPro" id="IPR036895">
    <property type="entry name" value="Uracil-DNA_glycosylase-like_sf"/>
</dbReference>
<evidence type="ECO:0000256" key="4">
    <source>
        <dbReference type="ARBA" id="ARBA00012030"/>
    </source>
</evidence>
<evidence type="ECO:0000313" key="13">
    <source>
        <dbReference type="EMBL" id="TDM01202.1"/>
    </source>
</evidence>
<dbReference type="NCBIfam" id="NF003589">
    <property type="entry name" value="PRK05254.1-2"/>
    <property type="match status" value="1"/>
</dbReference>
<keyword evidence="8 9" id="KW-0234">DNA repair</keyword>
<dbReference type="NCBIfam" id="NF003592">
    <property type="entry name" value="PRK05254.1-5"/>
    <property type="match status" value="1"/>
</dbReference>
<comment type="function">
    <text evidence="2 9 11">Excises uracil residues from the DNA which can arise as a result of misincorporation of dUMP residues by DNA polymerase or due to deamination of cytosine.</text>
</comment>
<evidence type="ECO:0000256" key="2">
    <source>
        <dbReference type="ARBA" id="ARBA00002631"/>
    </source>
</evidence>
<sequence>MKWETIFKEIKEKHDFSAMDDFLENAYATKEIYPARDNIYNAFKYTPFDQVKVVILGQDPYHGPDQAHGMAFSVKNGTKIPPSLRNMYKELVDDVGCERHTGELTGWAEEGVLLLNTVMTVEKGQANSHKGIGWETFTNEIIQAVSDYRENVVFILWGKPAQSKIPLIDTAKHHIIKSVHPSPLSAFRGFFGSKPYSKTNDYLKAHHIEPINWCKEVVMNESSDH</sequence>
<keyword evidence="6 9" id="KW-0227">DNA damage</keyword>
<keyword evidence="14" id="KW-1185">Reference proteome</keyword>
<dbReference type="InterPro" id="IPR005122">
    <property type="entry name" value="Uracil-DNA_glycosylase-like"/>
</dbReference>
<dbReference type="GO" id="GO:0097510">
    <property type="term" value="P:base-excision repair, AP site formation via deaminated base removal"/>
    <property type="evidence" value="ECO:0007669"/>
    <property type="project" value="TreeGrafter"/>
</dbReference>
<protein>
    <recommendedName>
        <fullName evidence="5 9">Uracil-DNA glycosylase</fullName>
        <shortName evidence="9">UDG</shortName>
        <ecNumber evidence="4 9">3.2.2.27</ecNumber>
    </recommendedName>
</protein>
<dbReference type="SMART" id="SM00987">
    <property type="entry name" value="UreE_C"/>
    <property type="match status" value="1"/>
</dbReference>
<dbReference type="InterPro" id="IPR002043">
    <property type="entry name" value="UDG_fam1"/>
</dbReference>
<keyword evidence="7 9" id="KW-0378">Hydrolase</keyword>
<evidence type="ECO:0000256" key="11">
    <source>
        <dbReference type="RuleBase" id="RU003780"/>
    </source>
</evidence>
<evidence type="ECO:0000256" key="8">
    <source>
        <dbReference type="ARBA" id="ARBA00023204"/>
    </source>
</evidence>
<gene>
    <name evidence="9" type="primary">ung</name>
    <name evidence="13" type="ORF">ERX37_09990</name>
</gene>
<evidence type="ECO:0000259" key="12">
    <source>
        <dbReference type="SMART" id="SM00986"/>
    </source>
</evidence>
<dbReference type="GO" id="GO:0005737">
    <property type="term" value="C:cytoplasm"/>
    <property type="evidence" value="ECO:0007669"/>
    <property type="project" value="UniProtKB-SubCell"/>
</dbReference>
<organism evidence="13 14">
    <name type="scientific">Macrococcus hajekii</name>
    <dbReference type="NCBI Taxonomy" id="198482"/>
    <lineage>
        <taxon>Bacteria</taxon>
        <taxon>Bacillati</taxon>
        <taxon>Bacillota</taxon>
        <taxon>Bacilli</taxon>
        <taxon>Bacillales</taxon>
        <taxon>Staphylococcaceae</taxon>
        <taxon>Macrococcus</taxon>
    </lineage>
</organism>
<dbReference type="PROSITE" id="PS00130">
    <property type="entry name" value="U_DNA_GLYCOSYLASE"/>
    <property type="match status" value="1"/>
</dbReference>
<dbReference type="OrthoDB" id="9804372at2"/>
<evidence type="ECO:0000256" key="6">
    <source>
        <dbReference type="ARBA" id="ARBA00022763"/>
    </source>
</evidence>
<dbReference type="HAMAP" id="MF_00148">
    <property type="entry name" value="UDG"/>
    <property type="match status" value="1"/>
</dbReference>
<dbReference type="EMBL" id="SCWE01000005">
    <property type="protein sequence ID" value="TDM01202.1"/>
    <property type="molecule type" value="Genomic_DNA"/>
</dbReference>
<name>A0A4R6BI22_9STAP</name>
<evidence type="ECO:0000256" key="9">
    <source>
        <dbReference type="HAMAP-Rule" id="MF_00148"/>
    </source>
</evidence>
<dbReference type="NCBIfam" id="NF003591">
    <property type="entry name" value="PRK05254.1-4"/>
    <property type="match status" value="1"/>
</dbReference>
<evidence type="ECO:0000313" key="14">
    <source>
        <dbReference type="Proteomes" id="UP000295328"/>
    </source>
</evidence>
<keyword evidence="13" id="KW-0326">Glycosidase</keyword>
<dbReference type="InterPro" id="IPR018085">
    <property type="entry name" value="Ura-DNA_Glyclase_AS"/>
</dbReference>
<dbReference type="NCBIfam" id="TIGR00628">
    <property type="entry name" value="ung"/>
    <property type="match status" value="1"/>
</dbReference>
<evidence type="ECO:0000256" key="10">
    <source>
        <dbReference type="PROSITE-ProRule" id="PRU10072"/>
    </source>
</evidence>
<accession>A0A4R6BI22</accession>
<evidence type="ECO:0000256" key="7">
    <source>
        <dbReference type="ARBA" id="ARBA00022801"/>
    </source>
</evidence>
<dbReference type="Pfam" id="PF03167">
    <property type="entry name" value="UDG"/>
    <property type="match status" value="1"/>
</dbReference>
<feature type="domain" description="Uracil-DNA glycosylase-like" evidence="12">
    <location>
        <begin position="44"/>
        <end position="203"/>
    </location>
</feature>
<dbReference type="SUPFAM" id="SSF52141">
    <property type="entry name" value="Uracil-DNA glycosylase-like"/>
    <property type="match status" value="1"/>
</dbReference>
<proteinExistence type="inferred from homology"/>
<dbReference type="EC" id="3.2.2.27" evidence="4 9"/>
<dbReference type="PANTHER" id="PTHR11264:SF0">
    <property type="entry name" value="URACIL-DNA GLYCOSYLASE"/>
    <property type="match status" value="1"/>
</dbReference>
<dbReference type="PANTHER" id="PTHR11264">
    <property type="entry name" value="URACIL-DNA GLYCOSYLASE"/>
    <property type="match status" value="1"/>
</dbReference>
<dbReference type="SMART" id="SM00986">
    <property type="entry name" value="UDG"/>
    <property type="match status" value="1"/>
</dbReference>
<evidence type="ECO:0000256" key="3">
    <source>
        <dbReference type="ARBA" id="ARBA00008184"/>
    </source>
</evidence>
<dbReference type="Proteomes" id="UP000295328">
    <property type="component" value="Unassembled WGS sequence"/>
</dbReference>
<dbReference type="GO" id="GO:0004844">
    <property type="term" value="F:uracil DNA N-glycosylase activity"/>
    <property type="evidence" value="ECO:0007669"/>
    <property type="project" value="UniProtKB-UniRule"/>
</dbReference>
<feature type="active site" description="Proton acceptor" evidence="9 10">
    <location>
        <position position="59"/>
    </location>
</feature>
<evidence type="ECO:0000256" key="1">
    <source>
        <dbReference type="ARBA" id="ARBA00001400"/>
    </source>
</evidence>
<reference evidence="13 14" key="1">
    <citation type="submission" date="2019-01" db="EMBL/GenBank/DDBJ databases">
        <title>Draft genome sequences of the type strains of six Macrococcus species.</title>
        <authorList>
            <person name="Mazhar S."/>
            <person name="Altermann E."/>
            <person name="Hill C."/>
            <person name="Mcauliffe O."/>
        </authorList>
    </citation>
    <scope>NUCLEOTIDE SEQUENCE [LARGE SCALE GENOMIC DNA]</scope>
    <source>
        <strain evidence="13 14">CCM4809</strain>
    </source>
</reference>
<keyword evidence="9" id="KW-0963">Cytoplasm</keyword>
<dbReference type="Gene3D" id="3.40.470.10">
    <property type="entry name" value="Uracil-DNA glycosylase-like domain"/>
    <property type="match status" value="1"/>
</dbReference>
<comment type="similarity">
    <text evidence="3 9 11">Belongs to the uracil-DNA glycosylase (UDG) superfamily. UNG family.</text>
</comment>
<dbReference type="FunFam" id="3.40.470.10:FF:000001">
    <property type="entry name" value="Uracil-DNA glycosylase"/>
    <property type="match status" value="1"/>
</dbReference>
<dbReference type="RefSeq" id="WP_133430540.1">
    <property type="nucleotide sequence ID" value="NZ_BMCC01000005.1"/>
</dbReference>
<comment type="catalytic activity">
    <reaction evidence="1 9 11">
        <text>Hydrolyzes single-stranded DNA or mismatched double-stranded DNA and polynucleotides, releasing free uracil.</text>
        <dbReference type="EC" id="3.2.2.27"/>
    </reaction>
</comment>
<dbReference type="AlphaFoldDB" id="A0A4R6BI22"/>